<dbReference type="Proteomes" id="UP000243847">
    <property type="component" value="Chromosome sequence1"/>
</dbReference>
<feature type="transmembrane region" description="Helical" evidence="8">
    <location>
        <begin position="74"/>
        <end position="94"/>
    </location>
</feature>
<comment type="subcellular location">
    <subcellularLocation>
        <location evidence="1">Cell membrane</location>
        <topology evidence="1">Multi-pass membrane protein</topology>
    </subcellularLocation>
</comment>
<evidence type="ECO:0008006" key="11">
    <source>
        <dbReference type="Google" id="ProtNLM"/>
    </source>
</evidence>
<feature type="transmembrane region" description="Helical" evidence="8">
    <location>
        <begin position="287"/>
        <end position="305"/>
    </location>
</feature>
<sequence>MLWAVFVLVSVWLGWQGYVAEAVPYGDVSFVYEMWAAQAAQGAGTIGVDTVWVYPVFALVPIMLPLLAGQGAYALGWIVLVTVLNAAAFAYLLYSSRGTTRNQVKRVAAWWWLAFLLLLGPIAVARLDSVITPFAIVGLLAALQRPALAGALLTIATWIKVSPAALIAAVLVAVDRRRTVFISVLVTSGVIVAIAVILGGASNLFSFLGQQTTRGLQIEAPLATPFLWLAALGQEGYAVYYDNAILTFQVMGEGTNIAADLSSVLIALGFVGILGWGMLLHRKGSRPSHVLPAVALALTMVLIVFNKVGSPQYIGWLAAPIIAGLVMERTRFVAPAVIALVLAALTQSFYPYLYAGLLNVQPLELSLLTLRNIGEVVLLAVSVWILYESKPKATSLPHIHAGSVEL</sequence>
<feature type="transmembrane region" description="Helical" evidence="8">
    <location>
        <begin position="261"/>
        <end position="280"/>
    </location>
</feature>
<feature type="transmembrane region" description="Helical" evidence="8">
    <location>
        <begin position="365"/>
        <end position="387"/>
    </location>
</feature>
<dbReference type="InterPro" id="IPR018584">
    <property type="entry name" value="GT87"/>
</dbReference>
<dbReference type="Pfam" id="PF09594">
    <property type="entry name" value="GT87"/>
    <property type="match status" value="1"/>
</dbReference>
<feature type="transmembrane region" description="Helical" evidence="8">
    <location>
        <begin position="148"/>
        <end position="174"/>
    </location>
</feature>
<comment type="similarity">
    <text evidence="7">Belongs to the glycosyltransferase 87 family.</text>
</comment>
<accession>A0A173LVX4</accession>
<feature type="transmembrane region" description="Helical" evidence="8">
    <location>
        <begin position="109"/>
        <end position="127"/>
    </location>
</feature>
<evidence type="ECO:0000256" key="2">
    <source>
        <dbReference type="ARBA" id="ARBA00022475"/>
    </source>
</evidence>
<dbReference type="KEGG" id="amin:AUMI_11490"/>
<name>A0A173LVX4_9MICO</name>
<evidence type="ECO:0000313" key="10">
    <source>
        <dbReference type="Proteomes" id="UP000243847"/>
    </source>
</evidence>
<dbReference type="AlphaFoldDB" id="A0A173LVX4"/>
<keyword evidence="5 8" id="KW-1133">Transmembrane helix</keyword>
<dbReference type="GO" id="GO:0016758">
    <property type="term" value="F:hexosyltransferase activity"/>
    <property type="evidence" value="ECO:0007669"/>
    <property type="project" value="InterPro"/>
</dbReference>
<gene>
    <name evidence="9" type="ORF">AUMI_11490</name>
</gene>
<keyword evidence="6 8" id="KW-0472">Membrane</keyword>
<keyword evidence="2" id="KW-1003">Cell membrane</keyword>
<feature type="transmembrane region" description="Helical" evidence="8">
    <location>
        <begin position="46"/>
        <end position="67"/>
    </location>
</feature>
<keyword evidence="3" id="KW-0808">Transferase</keyword>
<proteinExistence type="inferred from homology"/>
<evidence type="ECO:0000256" key="7">
    <source>
        <dbReference type="ARBA" id="ARBA00024033"/>
    </source>
</evidence>
<dbReference type="GeneID" id="80451332"/>
<evidence type="ECO:0000256" key="4">
    <source>
        <dbReference type="ARBA" id="ARBA00022692"/>
    </source>
</evidence>
<evidence type="ECO:0000256" key="5">
    <source>
        <dbReference type="ARBA" id="ARBA00022989"/>
    </source>
</evidence>
<organism evidence="9 10">
    <name type="scientific">Aurantimicrobium minutum</name>
    <dbReference type="NCBI Taxonomy" id="708131"/>
    <lineage>
        <taxon>Bacteria</taxon>
        <taxon>Bacillati</taxon>
        <taxon>Actinomycetota</taxon>
        <taxon>Actinomycetes</taxon>
        <taxon>Micrococcales</taxon>
        <taxon>Microbacteriaceae</taxon>
        <taxon>Aurantimicrobium</taxon>
    </lineage>
</organism>
<feature type="transmembrane region" description="Helical" evidence="8">
    <location>
        <begin position="180"/>
        <end position="208"/>
    </location>
</feature>
<evidence type="ECO:0000256" key="6">
    <source>
        <dbReference type="ARBA" id="ARBA00023136"/>
    </source>
</evidence>
<evidence type="ECO:0000256" key="8">
    <source>
        <dbReference type="SAM" id="Phobius"/>
    </source>
</evidence>
<dbReference type="EMBL" id="AP017457">
    <property type="protein sequence ID" value="BAU98691.1"/>
    <property type="molecule type" value="Genomic_DNA"/>
</dbReference>
<feature type="transmembrane region" description="Helical" evidence="8">
    <location>
        <begin position="332"/>
        <end position="353"/>
    </location>
</feature>
<dbReference type="RefSeq" id="WP_231951767.1">
    <property type="nucleotide sequence ID" value="NZ_AP017457.1"/>
</dbReference>
<evidence type="ECO:0000313" key="9">
    <source>
        <dbReference type="EMBL" id="BAU98691.1"/>
    </source>
</evidence>
<feature type="transmembrane region" description="Helical" evidence="8">
    <location>
        <begin position="311"/>
        <end position="327"/>
    </location>
</feature>
<dbReference type="GO" id="GO:0005886">
    <property type="term" value="C:plasma membrane"/>
    <property type="evidence" value="ECO:0007669"/>
    <property type="project" value="UniProtKB-SubCell"/>
</dbReference>
<evidence type="ECO:0000256" key="1">
    <source>
        <dbReference type="ARBA" id="ARBA00004651"/>
    </source>
</evidence>
<reference evidence="9 10" key="1">
    <citation type="journal article" date="2016" name="Genome Announc.">
        <title>Complete Genome Sequence of Aurantimicrobium minutum Type Strain KNCT, a Planktonic Ultramicrobacterium Isolated from River Water.</title>
        <authorList>
            <person name="Nakai R."/>
            <person name="Fujisawa T."/>
            <person name="Nakamura Y."/>
            <person name="Nishide H."/>
            <person name="Uchiyama I."/>
            <person name="Baba T."/>
            <person name="Toyoda A."/>
            <person name="Fujiyama A."/>
            <person name="Naganuma T."/>
            <person name="Niki H."/>
        </authorList>
    </citation>
    <scope>NUCLEOTIDE SEQUENCE [LARGE SCALE GENOMIC DNA]</scope>
    <source>
        <strain evidence="9 10">KNC</strain>
    </source>
</reference>
<protein>
    <recommendedName>
        <fullName evidence="11">DUF2029 domain-containing protein</fullName>
    </recommendedName>
</protein>
<evidence type="ECO:0000256" key="3">
    <source>
        <dbReference type="ARBA" id="ARBA00022679"/>
    </source>
</evidence>
<keyword evidence="4 8" id="KW-0812">Transmembrane</keyword>